<dbReference type="EMBL" id="CP000614">
    <property type="protein sequence ID" value="ABO53459.1"/>
    <property type="molecule type" value="Genomic_DNA"/>
</dbReference>
<dbReference type="AlphaFoldDB" id="A4JB06"/>
<gene>
    <name evidence="1" type="ordered locus">Bcep1808_0447</name>
</gene>
<proteinExistence type="predicted"/>
<sequence length="94" mass="10610">MTTFLGDRLGDSLTSDLSRGRCSHLEPCAQSCPPRHRPPRGRHLLDPVHSLNFDSRPTKLCVSCTHLTIISEMKLYEYTGILAKFRNFARMGPP</sequence>
<protein>
    <submittedName>
        <fullName evidence="1">Uncharacterized protein</fullName>
    </submittedName>
</protein>
<dbReference type="KEGG" id="bvi:Bcep1808_0447"/>
<dbReference type="Proteomes" id="UP000002287">
    <property type="component" value="Chromosome 1"/>
</dbReference>
<evidence type="ECO:0000313" key="1">
    <source>
        <dbReference type="EMBL" id="ABO53459.1"/>
    </source>
</evidence>
<accession>A4JB06</accession>
<evidence type="ECO:0000313" key="2">
    <source>
        <dbReference type="Proteomes" id="UP000002287"/>
    </source>
</evidence>
<reference evidence="2" key="1">
    <citation type="submission" date="2007-03" db="EMBL/GenBank/DDBJ databases">
        <title>Complete sequence of chromosome 1 of Burkholderia vietnamiensis G4.</title>
        <authorList>
            <consortium name="US DOE Joint Genome Institute"/>
            <person name="Copeland A."/>
            <person name="Lucas S."/>
            <person name="Lapidus A."/>
            <person name="Barry K."/>
            <person name="Detter J.C."/>
            <person name="Glavina del Rio T."/>
            <person name="Hammon N."/>
            <person name="Israni S."/>
            <person name="Dalin E."/>
            <person name="Tice H."/>
            <person name="Pitluck S."/>
            <person name="Chain P."/>
            <person name="Malfatti S."/>
            <person name="Shin M."/>
            <person name="Vergez L."/>
            <person name="Schmutz J."/>
            <person name="Larimer F."/>
            <person name="Land M."/>
            <person name="Hauser L."/>
            <person name="Kyrpides N."/>
            <person name="Tiedje J."/>
            <person name="Richardson P."/>
        </authorList>
    </citation>
    <scope>NUCLEOTIDE SEQUENCE [LARGE SCALE GENOMIC DNA]</scope>
    <source>
        <strain evidence="2">G4 / LMG 22486</strain>
    </source>
</reference>
<name>A4JB06_BURVG</name>
<organism evidence="1 2">
    <name type="scientific">Burkholderia vietnamiensis (strain G4 / LMG 22486)</name>
    <name type="common">Burkholderia cepacia (strain R1808)</name>
    <dbReference type="NCBI Taxonomy" id="269482"/>
    <lineage>
        <taxon>Bacteria</taxon>
        <taxon>Pseudomonadati</taxon>
        <taxon>Pseudomonadota</taxon>
        <taxon>Betaproteobacteria</taxon>
        <taxon>Burkholderiales</taxon>
        <taxon>Burkholderiaceae</taxon>
        <taxon>Burkholderia</taxon>
        <taxon>Burkholderia cepacia complex</taxon>
    </lineage>
</organism>
<dbReference type="HOGENOM" id="CLU_2380741_0_0_4"/>